<dbReference type="Proteomes" id="UP000250443">
    <property type="component" value="Unassembled WGS sequence"/>
</dbReference>
<accession>A0A2X2C9E2</accession>
<organism evidence="2 3">
    <name type="scientific">Pseudomonas luteola</name>
    <dbReference type="NCBI Taxonomy" id="47886"/>
    <lineage>
        <taxon>Bacteria</taxon>
        <taxon>Pseudomonadati</taxon>
        <taxon>Pseudomonadota</taxon>
        <taxon>Gammaproteobacteria</taxon>
        <taxon>Pseudomonadales</taxon>
        <taxon>Pseudomonadaceae</taxon>
        <taxon>Pseudomonas</taxon>
    </lineage>
</organism>
<protein>
    <submittedName>
        <fullName evidence="2">Uncharacterized protein</fullName>
    </submittedName>
</protein>
<evidence type="ECO:0000313" key="2">
    <source>
        <dbReference type="EMBL" id="SPZ05162.1"/>
    </source>
</evidence>
<sequence>MNTDGQDISKAQGSDPLAPGDEVDPDGDAIANDDFSAPPPEEGTKR</sequence>
<evidence type="ECO:0000256" key="1">
    <source>
        <dbReference type="SAM" id="MobiDB-lite"/>
    </source>
</evidence>
<feature type="compositionally biased region" description="Polar residues" evidence="1">
    <location>
        <begin position="1"/>
        <end position="12"/>
    </location>
</feature>
<name>A0A2X2C9E2_PSELU</name>
<gene>
    <name evidence="2" type="ORF">NCTC11842_01623</name>
</gene>
<dbReference type="AlphaFoldDB" id="A0A2X2C9E2"/>
<proteinExistence type="predicted"/>
<reference evidence="2 3" key="1">
    <citation type="submission" date="2018-06" db="EMBL/GenBank/DDBJ databases">
        <authorList>
            <consortium name="Pathogen Informatics"/>
            <person name="Doyle S."/>
        </authorList>
    </citation>
    <scope>NUCLEOTIDE SEQUENCE [LARGE SCALE GENOMIC DNA]</scope>
    <source>
        <strain evidence="2 3">NCTC11842</strain>
    </source>
</reference>
<evidence type="ECO:0000313" key="3">
    <source>
        <dbReference type="Proteomes" id="UP000250443"/>
    </source>
</evidence>
<feature type="compositionally biased region" description="Pro residues" evidence="1">
    <location>
        <begin position="37"/>
        <end position="46"/>
    </location>
</feature>
<dbReference type="RefSeq" id="WP_169715112.1">
    <property type="nucleotide sequence ID" value="NZ_DAMAAI010000023.1"/>
</dbReference>
<feature type="region of interest" description="Disordered" evidence="1">
    <location>
        <begin position="1"/>
        <end position="46"/>
    </location>
</feature>
<dbReference type="EMBL" id="UAUF01000010">
    <property type="protein sequence ID" value="SPZ05162.1"/>
    <property type="molecule type" value="Genomic_DNA"/>
</dbReference>
<dbReference type="GeneID" id="300269998"/>